<keyword evidence="3" id="KW-1185">Reference proteome</keyword>
<dbReference type="Proteomes" id="UP000886476">
    <property type="component" value="Unassembled WGS sequence"/>
</dbReference>
<comment type="caution">
    <text evidence="2">The sequence shown here is derived from an EMBL/GenBank/DDBJ whole genome shotgun (WGS) entry which is preliminary data.</text>
</comment>
<evidence type="ECO:0000313" key="2">
    <source>
        <dbReference type="EMBL" id="NPU67485.1"/>
    </source>
</evidence>
<gene>
    <name evidence="2" type="ORF">HL667_20955</name>
</gene>
<dbReference type="EMBL" id="JABFDN010000007">
    <property type="protein sequence ID" value="NPU67485.1"/>
    <property type="molecule type" value="Genomic_DNA"/>
</dbReference>
<evidence type="ECO:0000313" key="3">
    <source>
        <dbReference type="Proteomes" id="UP000886476"/>
    </source>
</evidence>
<reference evidence="2" key="1">
    <citation type="submission" date="2020-05" db="EMBL/GenBank/DDBJ databases">
        <title>Nod-independent and nitrogen-fixing Bradyrhizobium aeschynomene sp. nov. isolated from nodules of Aeschynomene indica.</title>
        <authorList>
            <person name="Zhang Z."/>
        </authorList>
    </citation>
    <scope>NUCLEOTIDE SEQUENCE</scope>
    <source>
        <strain evidence="2">83012</strain>
    </source>
</reference>
<name>A0ABX2CIB8_9BRAD</name>
<accession>A0ABX2CIB8</accession>
<feature type="region of interest" description="Disordered" evidence="1">
    <location>
        <begin position="60"/>
        <end position="96"/>
    </location>
</feature>
<dbReference type="Pfam" id="PF07750">
    <property type="entry name" value="GcrA"/>
    <property type="match status" value="1"/>
</dbReference>
<evidence type="ECO:0008006" key="4">
    <source>
        <dbReference type="Google" id="ProtNLM"/>
    </source>
</evidence>
<protein>
    <recommendedName>
        <fullName evidence="4">GcrA cell cycle regulator</fullName>
    </recommendedName>
</protein>
<sequence length="178" mass="18962">MQSTDWPDPHSKMLCELHARGLSYAAIARALNAQFGTAYTRNATLGRGKRMGLVAAAALTSPRAQARPRSAAAGGRRRSPKAGAGPMALPPPPKPAAAVRLRSVGISPRLLSLDQLGTNDCRYPYGGVRDDDPITFCGHPRQPGSCYCTPHHHLTRTPPEETAVRPVGRLTLRLVAAA</sequence>
<organism evidence="2 3">
    <name type="scientific">Bradyrhizobium aeschynomenes</name>
    <dbReference type="NCBI Taxonomy" id="2734909"/>
    <lineage>
        <taxon>Bacteria</taxon>
        <taxon>Pseudomonadati</taxon>
        <taxon>Pseudomonadota</taxon>
        <taxon>Alphaproteobacteria</taxon>
        <taxon>Hyphomicrobiales</taxon>
        <taxon>Nitrobacteraceae</taxon>
        <taxon>Bradyrhizobium</taxon>
    </lineage>
</organism>
<feature type="compositionally biased region" description="Low complexity" evidence="1">
    <location>
        <begin position="61"/>
        <end position="74"/>
    </location>
</feature>
<dbReference type="RefSeq" id="WP_172112575.1">
    <property type="nucleotide sequence ID" value="NZ_JABFDN010000007.1"/>
</dbReference>
<dbReference type="InterPro" id="IPR011681">
    <property type="entry name" value="GcrA"/>
</dbReference>
<evidence type="ECO:0000256" key="1">
    <source>
        <dbReference type="SAM" id="MobiDB-lite"/>
    </source>
</evidence>
<proteinExistence type="predicted"/>